<evidence type="ECO:0000313" key="2">
    <source>
        <dbReference type="Proteomes" id="UP001054252"/>
    </source>
</evidence>
<protein>
    <submittedName>
        <fullName evidence="1">Uncharacterized protein</fullName>
    </submittedName>
</protein>
<dbReference type="AlphaFoldDB" id="A0AAV5I7Y8"/>
<accession>A0AAV5I7Y8</accession>
<comment type="caution">
    <text evidence="1">The sequence shown here is derived from an EMBL/GenBank/DDBJ whole genome shotgun (WGS) entry which is preliminary data.</text>
</comment>
<sequence length="73" mass="7882">MPEADASEGCGLQNCNCIACEGLSDDASGQDAHSLDIANENLFLVLGWSDLDERKLKIRPNLSSSCWILTRLG</sequence>
<dbReference type="Proteomes" id="UP001054252">
    <property type="component" value="Unassembled WGS sequence"/>
</dbReference>
<keyword evidence="2" id="KW-1185">Reference proteome</keyword>
<dbReference type="EMBL" id="BPVZ01000007">
    <property type="protein sequence ID" value="GKU93459.1"/>
    <property type="molecule type" value="Genomic_DNA"/>
</dbReference>
<evidence type="ECO:0000313" key="1">
    <source>
        <dbReference type="EMBL" id="GKU93459.1"/>
    </source>
</evidence>
<reference evidence="1 2" key="1">
    <citation type="journal article" date="2021" name="Commun. Biol.">
        <title>The genome of Shorea leprosula (Dipterocarpaceae) highlights the ecological relevance of drought in aseasonal tropical rainforests.</title>
        <authorList>
            <person name="Ng K.K.S."/>
            <person name="Kobayashi M.J."/>
            <person name="Fawcett J.A."/>
            <person name="Hatakeyama M."/>
            <person name="Paape T."/>
            <person name="Ng C.H."/>
            <person name="Ang C.C."/>
            <person name="Tnah L.H."/>
            <person name="Lee C.T."/>
            <person name="Nishiyama T."/>
            <person name="Sese J."/>
            <person name="O'Brien M.J."/>
            <person name="Copetti D."/>
            <person name="Mohd Noor M.I."/>
            <person name="Ong R.C."/>
            <person name="Putra M."/>
            <person name="Sireger I.Z."/>
            <person name="Indrioko S."/>
            <person name="Kosugi Y."/>
            <person name="Izuno A."/>
            <person name="Isagi Y."/>
            <person name="Lee S.L."/>
            <person name="Shimizu K.K."/>
        </authorList>
    </citation>
    <scope>NUCLEOTIDE SEQUENCE [LARGE SCALE GENOMIC DNA]</scope>
    <source>
        <strain evidence="1">214</strain>
    </source>
</reference>
<organism evidence="1 2">
    <name type="scientific">Rubroshorea leprosula</name>
    <dbReference type="NCBI Taxonomy" id="152421"/>
    <lineage>
        <taxon>Eukaryota</taxon>
        <taxon>Viridiplantae</taxon>
        <taxon>Streptophyta</taxon>
        <taxon>Embryophyta</taxon>
        <taxon>Tracheophyta</taxon>
        <taxon>Spermatophyta</taxon>
        <taxon>Magnoliopsida</taxon>
        <taxon>eudicotyledons</taxon>
        <taxon>Gunneridae</taxon>
        <taxon>Pentapetalae</taxon>
        <taxon>rosids</taxon>
        <taxon>malvids</taxon>
        <taxon>Malvales</taxon>
        <taxon>Dipterocarpaceae</taxon>
        <taxon>Rubroshorea</taxon>
    </lineage>
</organism>
<name>A0AAV5I7Y8_9ROSI</name>
<proteinExistence type="predicted"/>
<gene>
    <name evidence="1" type="ORF">SLEP1_g7054</name>
</gene>